<evidence type="ECO:0000313" key="2">
    <source>
        <dbReference type="EMBL" id="KAF4759313.1"/>
    </source>
</evidence>
<sequence>DNRLKRIHHFISKEGYNATVYHIAGDGNPADRPTRPTSAPMGDKQIRGAVVGALEKAFVFDSTTARSNLAMANHKKKEPSLTIHNAEILDDLDLQEAIRHSQQQDPVCQGVRSAVRNSEVGDLAHSKNRQLRDKMVVDDVVKIRTLDWTDESAPKIGGCKFLVPDFDRALQIRILRRCHELKRHCGVSAFQRYVGSRFHWKKVKADCKRHVAACP</sequence>
<keyword evidence="3" id="KW-1185">Reference proteome</keyword>
<feature type="domain" description="Integrase zinc-binding" evidence="1">
    <location>
        <begin position="168"/>
        <end position="215"/>
    </location>
</feature>
<reference evidence="2 3" key="1">
    <citation type="submission" date="2020-04" db="EMBL/GenBank/DDBJ databases">
        <title>Perkinsus olseni comparative genomics.</title>
        <authorList>
            <person name="Bogema D.R."/>
        </authorList>
    </citation>
    <scope>NUCLEOTIDE SEQUENCE [LARGE SCALE GENOMIC DNA]</scope>
    <source>
        <strain evidence="2 3">ATCC PRA-207</strain>
    </source>
</reference>
<evidence type="ECO:0000259" key="1">
    <source>
        <dbReference type="Pfam" id="PF17921"/>
    </source>
</evidence>
<proteinExistence type="predicted"/>
<dbReference type="Pfam" id="PF17921">
    <property type="entry name" value="Integrase_H2C2"/>
    <property type="match status" value="1"/>
</dbReference>
<accession>A0A7J6UPX2</accession>
<evidence type="ECO:0000313" key="3">
    <source>
        <dbReference type="Proteomes" id="UP000553632"/>
    </source>
</evidence>
<dbReference type="AlphaFoldDB" id="A0A7J6UPX2"/>
<dbReference type="Gene3D" id="1.10.340.70">
    <property type="match status" value="1"/>
</dbReference>
<gene>
    <name evidence="2" type="ORF">FOZ63_019955</name>
</gene>
<feature type="non-terminal residue" evidence="2">
    <location>
        <position position="215"/>
    </location>
</feature>
<dbReference type="Proteomes" id="UP000553632">
    <property type="component" value="Unassembled WGS sequence"/>
</dbReference>
<feature type="non-terminal residue" evidence="2">
    <location>
        <position position="1"/>
    </location>
</feature>
<comment type="caution">
    <text evidence="2">The sequence shown here is derived from an EMBL/GenBank/DDBJ whole genome shotgun (WGS) entry which is preliminary data.</text>
</comment>
<protein>
    <recommendedName>
        <fullName evidence="1">Integrase zinc-binding domain-containing protein</fullName>
    </recommendedName>
</protein>
<dbReference type="InterPro" id="IPR041588">
    <property type="entry name" value="Integrase_H2C2"/>
</dbReference>
<dbReference type="EMBL" id="JABANO010000335">
    <property type="protein sequence ID" value="KAF4759313.1"/>
    <property type="molecule type" value="Genomic_DNA"/>
</dbReference>
<organism evidence="2 3">
    <name type="scientific">Perkinsus olseni</name>
    <name type="common">Perkinsus atlanticus</name>
    <dbReference type="NCBI Taxonomy" id="32597"/>
    <lineage>
        <taxon>Eukaryota</taxon>
        <taxon>Sar</taxon>
        <taxon>Alveolata</taxon>
        <taxon>Perkinsozoa</taxon>
        <taxon>Perkinsea</taxon>
        <taxon>Perkinsida</taxon>
        <taxon>Perkinsidae</taxon>
        <taxon>Perkinsus</taxon>
    </lineage>
</organism>
<name>A0A7J6UPX2_PEROL</name>